<dbReference type="PANTHER" id="PTHR28291">
    <property type="entry name" value="CTD KINASE SUBUNIT GAMMA"/>
    <property type="match status" value="1"/>
</dbReference>
<dbReference type="Pfam" id="PF12243">
    <property type="entry name" value="CTK3"/>
    <property type="match status" value="1"/>
</dbReference>
<protein>
    <recommendedName>
        <fullName evidence="2">CTD kinase subunit gamma Ctk3 N-terminal domain-containing protein</fullName>
    </recommendedName>
</protein>
<dbReference type="InParanoid" id="A0A409X9M4"/>
<sequence length="136" mass="15210">TLKPSTLLLPQSDWLYSKNGSIYSRINILYFLDSLCGTCPKVMSHSKSESSRATNANGLYVELMTCDLNRIIDSIVPEGRQWLPNLVSAKQILENWRSKRDIDPQRIDVVFSSLESHPKISSSNAAESSKHAPSSQ</sequence>
<comment type="caution">
    <text evidence="3">The sequence shown here is derived from an EMBL/GenBank/DDBJ whole genome shotgun (WGS) entry which is preliminary data.</text>
</comment>
<evidence type="ECO:0000256" key="1">
    <source>
        <dbReference type="SAM" id="MobiDB-lite"/>
    </source>
</evidence>
<dbReference type="OrthoDB" id="21266at2759"/>
<dbReference type="STRING" id="93625.A0A409X9M4"/>
<feature type="region of interest" description="Disordered" evidence="1">
    <location>
        <begin position="116"/>
        <end position="136"/>
    </location>
</feature>
<organism evidence="3 4">
    <name type="scientific">Psilocybe cyanescens</name>
    <dbReference type="NCBI Taxonomy" id="93625"/>
    <lineage>
        <taxon>Eukaryota</taxon>
        <taxon>Fungi</taxon>
        <taxon>Dikarya</taxon>
        <taxon>Basidiomycota</taxon>
        <taxon>Agaricomycotina</taxon>
        <taxon>Agaricomycetes</taxon>
        <taxon>Agaricomycetidae</taxon>
        <taxon>Agaricales</taxon>
        <taxon>Agaricineae</taxon>
        <taxon>Strophariaceae</taxon>
        <taxon>Psilocybe</taxon>
    </lineage>
</organism>
<gene>
    <name evidence="3" type="ORF">CVT25_008010</name>
</gene>
<dbReference type="InterPro" id="IPR024638">
    <property type="entry name" value="Ctk3_N"/>
</dbReference>
<dbReference type="GO" id="GO:0032786">
    <property type="term" value="P:positive regulation of DNA-templated transcription, elongation"/>
    <property type="evidence" value="ECO:0007669"/>
    <property type="project" value="InterPro"/>
</dbReference>
<dbReference type="AlphaFoldDB" id="A0A409X9M4"/>
<keyword evidence="4" id="KW-1185">Reference proteome</keyword>
<accession>A0A409X9M4</accession>
<feature type="domain" description="CTD kinase subunit gamma Ctk3 N-terminal" evidence="2">
    <location>
        <begin position="20"/>
        <end position="100"/>
    </location>
</feature>
<dbReference type="EMBL" id="NHYD01002273">
    <property type="protein sequence ID" value="PPQ87513.1"/>
    <property type="molecule type" value="Genomic_DNA"/>
</dbReference>
<dbReference type="Proteomes" id="UP000283269">
    <property type="component" value="Unassembled WGS sequence"/>
</dbReference>
<proteinExistence type="predicted"/>
<dbReference type="InterPro" id="IPR042326">
    <property type="entry name" value="Ctk3"/>
</dbReference>
<dbReference type="PANTHER" id="PTHR28291:SF1">
    <property type="entry name" value="CTD KINASE SUBUNIT GAMMA"/>
    <property type="match status" value="1"/>
</dbReference>
<reference evidence="3 4" key="1">
    <citation type="journal article" date="2018" name="Evol. Lett.">
        <title>Horizontal gene cluster transfer increased hallucinogenic mushroom diversity.</title>
        <authorList>
            <person name="Reynolds H.T."/>
            <person name="Vijayakumar V."/>
            <person name="Gluck-Thaler E."/>
            <person name="Korotkin H.B."/>
            <person name="Matheny P.B."/>
            <person name="Slot J.C."/>
        </authorList>
    </citation>
    <scope>NUCLEOTIDE SEQUENCE [LARGE SCALE GENOMIC DNA]</scope>
    <source>
        <strain evidence="3 4">2631</strain>
    </source>
</reference>
<evidence type="ECO:0000313" key="3">
    <source>
        <dbReference type="EMBL" id="PPQ87513.1"/>
    </source>
</evidence>
<dbReference type="GO" id="GO:0070692">
    <property type="term" value="C:CTDK-1 complex"/>
    <property type="evidence" value="ECO:0007669"/>
    <property type="project" value="InterPro"/>
</dbReference>
<dbReference type="GO" id="GO:0045943">
    <property type="term" value="P:positive regulation of transcription by RNA polymerase I"/>
    <property type="evidence" value="ECO:0007669"/>
    <property type="project" value="TreeGrafter"/>
</dbReference>
<feature type="non-terminal residue" evidence="3">
    <location>
        <position position="1"/>
    </location>
</feature>
<name>A0A409X9M4_PSICY</name>
<evidence type="ECO:0000259" key="2">
    <source>
        <dbReference type="Pfam" id="PF12243"/>
    </source>
</evidence>
<evidence type="ECO:0000313" key="4">
    <source>
        <dbReference type="Proteomes" id="UP000283269"/>
    </source>
</evidence>